<dbReference type="AlphaFoldDB" id="A0A9D3MVS4"/>
<comment type="caution">
    <text evidence="1">The sequence shown here is derived from an EMBL/GenBank/DDBJ whole genome shotgun (WGS) entry which is preliminary data.</text>
</comment>
<organism evidence="1 2">
    <name type="scientific">Anguilla anguilla</name>
    <name type="common">European freshwater eel</name>
    <name type="synonym">Muraena anguilla</name>
    <dbReference type="NCBI Taxonomy" id="7936"/>
    <lineage>
        <taxon>Eukaryota</taxon>
        <taxon>Metazoa</taxon>
        <taxon>Chordata</taxon>
        <taxon>Craniata</taxon>
        <taxon>Vertebrata</taxon>
        <taxon>Euteleostomi</taxon>
        <taxon>Actinopterygii</taxon>
        <taxon>Neopterygii</taxon>
        <taxon>Teleostei</taxon>
        <taxon>Anguilliformes</taxon>
        <taxon>Anguillidae</taxon>
        <taxon>Anguilla</taxon>
    </lineage>
</organism>
<evidence type="ECO:0000313" key="2">
    <source>
        <dbReference type="Proteomes" id="UP001044222"/>
    </source>
</evidence>
<protein>
    <submittedName>
        <fullName evidence="1">Uncharacterized protein</fullName>
    </submittedName>
</protein>
<dbReference type="EMBL" id="JAFIRN010000002">
    <property type="protein sequence ID" value="KAG5855605.1"/>
    <property type="molecule type" value="Genomic_DNA"/>
</dbReference>
<accession>A0A9D3MVS4</accession>
<name>A0A9D3MVS4_ANGAN</name>
<keyword evidence="2" id="KW-1185">Reference proteome</keyword>
<reference evidence="1" key="1">
    <citation type="submission" date="2021-01" db="EMBL/GenBank/DDBJ databases">
        <title>A chromosome-scale assembly of European eel, Anguilla anguilla.</title>
        <authorList>
            <person name="Henkel C."/>
            <person name="Jong-Raadsen S.A."/>
            <person name="Dufour S."/>
            <person name="Weltzien F.-A."/>
            <person name="Palstra A.P."/>
            <person name="Pelster B."/>
            <person name="Spaink H.P."/>
            <person name="Van Den Thillart G.E."/>
            <person name="Jansen H."/>
            <person name="Zahm M."/>
            <person name="Klopp C."/>
            <person name="Cedric C."/>
            <person name="Louis A."/>
            <person name="Berthelot C."/>
            <person name="Parey E."/>
            <person name="Roest Crollius H."/>
            <person name="Montfort J."/>
            <person name="Robinson-Rechavi M."/>
            <person name="Bucao C."/>
            <person name="Bouchez O."/>
            <person name="Gislard M."/>
            <person name="Lluch J."/>
            <person name="Milhes M."/>
            <person name="Lampietro C."/>
            <person name="Lopez Roques C."/>
            <person name="Donnadieu C."/>
            <person name="Braasch I."/>
            <person name="Desvignes T."/>
            <person name="Postlethwait J."/>
            <person name="Bobe J."/>
            <person name="Guiguen Y."/>
            <person name="Dirks R."/>
        </authorList>
    </citation>
    <scope>NUCLEOTIDE SEQUENCE</scope>
    <source>
        <strain evidence="1">Tag_6206</strain>
        <tissue evidence="1">Liver</tissue>
    </source>
</reference>
<sequence length="113" mass="12808">MAKWMTLSEVLQIWRREFERESYGDSQAQSMGVAIDMYTLFSVWRSNCTAHSPCTACSANRPVAGKIVNKHICKVLSNKRSTHHNVMDPDIDWSRLCSGSRLCRTEARAVNAT</sequence>
<evidence type="ECO:0000313" key="1">
    <source>
        <dbReference type="EMBL" id="KAG5855605.1"/>
    </source>
</evidence>
<gene>
    <name evidence="1" type="ORF">ANANG_G00050850</name>
</gene>
<proteinExistence type="predicted"/>
<dbReference type="Proteomes" id="UP001044222">
    <property type="component" value="Unassembled WGS sequence"/>
</dbReference>